<keyword evidence="3" id="KW-1003">Cell membrane</keyword>
<dbReference type="InterPro" id="IPR000515">
    <property type="entry name" value="MetI-like"/>
</dbReference>
<evidence type="ECO:0000256" key="6">
    <source>
        <dbReference type="ARBA" id="ARBA00023136"/>
    </source>
</evidence>
<feature type="transmembrane region" description="Helical" evidence="7">
    <location>
        <begin position="182"/>
        <end position="204"/>
    </location>
</feature>
<evidence type="ECO:0000256" key="1">
    <source>
        <dbReference type="ARBA" id="ARBA00004651"/>
    </source>
</evidence>
<dbReference type="Gene3D" id="1.10.3720.10">
    <property type="entry name" value="MetI-like"/>
    <property type="match status" value="1"/>
</dbReference>
<gene>
    <name evidence="9" type="ORF">DD236_03785</name>
</gene>
<feature type="transmembrane region" description="Helical" evidence="7">
    <location>
        <begin position="108"/>
        <end position="129"/>
    </location>
</feature>
<comment type="caution">
    <text evidence="9">The sequence shown here is derived from an EMBL/GenBank/DDBJ whole genome shotgun (WGS) entry which is preliminary data.</text>
</comment>
<dbReference type="InterPro" id="IPR035906">
    <property type="entry name" value="MetI-like_sf"/>
</dbReference>
<dbReference type="Pfam" id="PF00528">
    <property type="entry name" value="BPD_transp_1"/>
    <property type="match status" value="1"/>
</dbReference>
<sequence>MRRRSALGDYLSGALGWVWLLIVVLPIYYIVITSLRSQSSFYSENPLVPTKNPSLRAYISVFQNDFWHYFLNTMIVTVSAVAVILVVCVMVSFYIVRRRNRWSNLTYSTILLGLGIPLQAVIIPVYYLVIQIGLYDTLLGLILPSIAFGIPVTVMILVNFMRDIPDELFDSMSVDGANDWKTLWRLVVPLSKPAIMTVGIYQALQVWNGFLFPLVLTQSSEVRVLTLSLWNYQGQYTSDIPAILAAVTMSALPILVAYVFGRKQMVAGMTAGFTK</sequence>
<dbReference type="Proteomes" id="UP000245283">
    <property type="component" value="Unassembled WGS sequence"/>
</dbReference>
<feature type="transmembrane region" description="Helical" evidence="7">
    <location>
        <begin position="69"/>
        <end position="96"/>
    </location>
</feature>
<accession>A0A2V1K7R0</accession>
<feature type="transmembrane region" description="Helical" evidence="7">
    <location>
        <begin position="141"/>
        <end position="161"/>
    </location>
</feature>
<dbReference type="PANTHER" id="PTHR43744:SF12">
    <property type="entry name" value="ABC TRANSPORTER PERMEASE PROTEIN MG189-RELATED"/>
    <property type="match status" value="1"/>
</dbReference>
<evidence type="ECO:0000259" key="8">
    <source>
        <dbReference type="PROSITE" id="PS50928"/>
    </source>
</evidence>
<name>A0A2V1K7R0_9ACTO</name>
<evidence type="ECO:0000256" key="4">
    <source>
        <dbReference type="ARBA" id="ARBA00022692"/>
    </source>
</evidence>
<dbReference type="CDD" id="cd06261">
    <property type="entry name" value="TM_PBP2"/>
    <property type="match status" value="1"/>
</dbReference>
<dbReference type="OrthoDB" id="61122at2"/>
<dbReference type="GO" id="GO:0055085">
    <property type="term" value="P:transmembrane transport"/>
    <property type="evidence" value="ECO:0007669"/>
    <property type="project" value="InterPro"/>
</dbReference>
<keyword evidence="6 7" id="KW-0472">Membrane</keyword>
<feature type="transmembrane region" description="Helical" evidence="7">
    <location>
        <begin position="240"/>
        <end position="260"/>
    </location>
</feature>
<dbReference type="EMBL" id="QETB01000001">
    <property type="protein sequence ID" value="PWF27508.1"/>
    <property type="molecule type" value="Genomic_DNA"/>
</dbReference>
<evidence type="ECO:0000256" key="5">
    <source>
        <dbReference type="ARBA" id="ARBA00022989"/>
    </source>
</evidence>
<organism evidence="9 10">
    <name type="scientific">Ancrocorticia populi</name>
    <dbReference type="NCBI Taxonomy" id="2175228"/>
    <lineage>
        <taxon>Bacteria</taxon>
        <taxon>Bacillati</taxon>
        <taxon>Actinomycetota</taxon>
        <taxon>Actinomycetes</taxon>
        <taxon>Actinomycetales</taxon>
        <taxon>Actinomycetaceae</taxon>
        <taxon>Ancrocorticia</taxon>
    </lineage>
</organism>
<proteinExistence type="inferred from homology"/>
<keyword evidence="10" id="KW-1185">Reference proteome</keyword>
<evidence type="ECO:0000256" key="7">
    <source>
        <dbReference type="RuleBase" id="RU363032"/>
    </source>
</evidence>
<keyword evidence="5 7" id="KW-1133">Transmembrane helix</keyword>
<feature type="domain" description="ABC transmembrane type-1" evidence="8">
    <location>
        <begin position="70"/>
        <end position="261"/>
    </location>
</feature>
<comment type="subcellular location">
    <subcellularLocation>
        <location evidence="1 7">Cell membrane</location>
        <topology evidence="1 7">Multi-pass membrane protein</topology>
    </subcellularLocation>
</comment>
<comment type="similarity">
    <text evidence="7">Belongs to the binding-protein-dependent transport system permease family.</text>
</comment>
<evidence type="ECO:0000313" key="9">
    <source>
        <dbReference type="EMBL" id="PWF27508.1"/>
    </source>
</evidence>
<evidence type="ECO:0000256" key="3">
    <source>
        <dbReference type="ARBA" id="ARBA00022475"/>
    </source>
</evidence>
<feature type="transmembrane region" description="Helical" evidence="7">
    <location>
        <begin position="12"/>
        <end position="32"/>
    </location>
</feature>
<dbReference type="SUPFAM" id="SSF161098">
    <property type="entry name" value="MetI-like"/>
    <property type="match status" value="1"/>
</dbReference>
<keyword evidence="4 7" id="KW-0812">Transmembrane</keyword>
<dbReference type="PROSITE" id="PS50928">
    <property type="entry name" value="ABC_TM1"/>
    <property type="match status" value="1"/>
</dbReference>
<evidence type="ECO:0000313" key="10">
    <source>
        <dbReference type="Proteomes" id="UP000245283"/>
    </source>
</evidence>
<dbReference type="GO" id="GO:0005886">
    <property type="term" value="C:plasma membrane"/>
    <property type="evidence" value="ECO:0007669"/>
    <property type="project" value="UniProtKB-SubCell"/>
</dbReference>
<protein>
    <submittedName>
        <fullName evidence="9">ABC transporter permease</fullName>
    </submittedName>
</protein>
<reference evidence="10" key="1">
    <citation type="submission" date="2018-05" db="EMBL/GenBank/DDBJ databases">
        <authorList>
            <person name="Li Y."/>
        </authorList>
    </citation>
    <scope>NUCLEOTIDE SEQUENCE [LARGE SCALE GENOMIC DNA]</scope>
    <source>
        <strain evidence="10">sk1b4</strain>
    </source>
</reference>
<dbReference type="PANTHER" id="PTHR43744">
    <property type="entry name" value="ABC TRANSPORTER PERMEASE PROTEIN MG189-RELATED-RELATED"/>
    <property type="match status" value="1"/>
</dbReference>
<evidence type="ECO:0000256" key="2">
    <source>
        <dbReference type="ARBA" id="ARBA00022448"/>
    </source>
</evidence>
<keyword evidence="2 7" id="KW-0813">Transport</keyword>
<dbReference type="AlphaFoldDB" id="A0A2V1K7R0"/>